<dbReference type="InterPro" id="IPR003010">
    <property type="entry name" value="C-N_Hydrolase"/>
</dbReference>
<protein>
    <submittedName>
        <fullName evidence="3">Nitrilase</fullName>
    </submittedName>
</protein>
<evidence type="ECO:0000256" key="1">
    <source>
        <dbReference type="ARBA" id="ARBA00022801"/>
    </source>
</evidence>
<name>A0A1F5R7U8_9BACT</name>
<dbReference type="EMBL" id="MFFM01000038">
    <property type="protein sequence ID" value="OGF10527.1"/>
    <property type="molecule type" value="Genomic_DNA"/>
</dbReference>
<gene>
    <name evidence="3" type="ORF">A2024_09275</name>
</gene>
<organism evidence="3 4">
    <name type="scientific">Candidatus Edwardsbacteria bacterium GWF2_54_11</name>
    <dbReference type="NCBI Taxonomy" id="1817851"/>
    <lineage>
        <taxon>Bacteria</taxon>
        <taxon>Candidatus Edwardsiibacteriota</taxon>
    </lineage>
</organism>
<comment type="caution">
    <text evidence="3">The sequence shown here is derived from an EMBL/GenBank/DDBJ whole genome shotgun (WGS) entry which is preliminary data.</text>
</comment>
<proteinExistence type="predicted"/>
<dbReference type="PANTHER" id="PTHR43674:SF16">
    <property type="entry name" value="CARBON-NITROGEN FAMILY, PUTATIVE (AFU_ORTHOLOGUE AFUA_5G02350)-RELATED"/>
    <property type="match status" value="1"/>
</dbReference>
<dbReference type="PROSITE" id="PS50263">
    <property type="entry name" value="CN_HYDROLASE"/>
    <property type="match status" value="1"/>
</dbReference>
<dbReference type="InterPro" id="IPR050345">
    <property type="entry name" value="Aliph_Amidase/BUP"/>
</dbReference>
<dbReference type="Gene3D" id="3.60.110.10">
    <property type="entry name" value="Carbon-nitrogen hydrolase"/>
    <property type="match status" value="1"/>
</dbReference>
<feature type="domain" description="CN hydrolase" evidence="2">
    <location>
        <begin position="4"/>
        <end position="253"/>
    </location>
</feature>
<sequence>MKYLTLALVQMRCQKAAIEDNIKEMRRYLDQAKGAKADIVCFPEMNITGYIDPRQHPEAVISRDHPAIKEINGLSREYHTTIIAGFVEQNNADKPFITQFVAEGGSIKGYYRKKTVKEDEIKRFSPGEEQPIFAIKGLTYGLSICADLDDGNIFKELARQGAKMVIECAAPGLYGDQKTRNWQEGYDWWRGECFGKLGKYAADNGIHIAVATQAGRTTDEDFPGGGYLFSPDGRCLAQSAGWKEGMLTAKIPSG</sequence>
<reference evidence="3 4" key="1">
    <citation type="journal article" date="2016" name="Nat. Commun.">
        <title>Thousands of microbial genomes shed light on interconnected biogeochemical processes in an aquifer system.</title>
        <authorList>
            <person name="Anantharaman K."/>
            <person name="Brown C.T."/>
            <person name="Hug L.A."/>
            <person name="Sharon I."/>
            <person name="Castelle C.J."/>
            <person name="Probst A.J."/>
            <person name="Thomas B.C."/>
            <person name="Singh A."/>
            <person name="Wilkins M.J."/>
            <person name="Karaoz U."/>
            <person name="Brodie E.L."/>
            <person name="Williams K.H."/>
            <person name="Hubbard S.S."/>
            <person name="Banfield J.F."/>
        </authorList>
    </citation>
    <scope>NUCLEOTIDE SEQUENCE [LARGE SCALE GENOMIC DNA]</scope>
</reference>
<dbReference type="AlphaFoldDB" id="A0A1F5R7U8"/>
<dbReference type="SUPFAM" id="SSF56317">
    <property type="entry name" value="Carbon-nitrogen hydrolase"/>
    <property type="match status" value="1"/>
</dbReference>
<dbReference type="Pfam" id="PF00795">
    <property type="entry name" value="CN_hydrolase"/>
    <property type="match status" value="1"/>
</dbReference>
<accession>A0A1F5R7U8</accession>
<dbReference type="InterPro" id="IPR036526">
    <property type="entry name" value="C-N_Hydrolase_sf"/>
</dbReference>
<evidence type="ECO:0000259" key="2">
    <source>
        <dbReference type="PROSITE" id="PS50263"/>
    </source>
</evidence>
<dbReference type="PANTHER" id="PTHR43674">
    <property type="entry name" value="NITRILASE C965.09-RELATED"/>
    <property type="match status" value="1"/>
</dbReference>
<dbReference type="Proteomes" id="UP000177230">
    <property type="component" value="Unassembled WGS sequence"/>
</dbReference>
<evidence type="ECO:0000313" key="3">
    <source>
        <dbReference type="EMBL" id="OGF10527.1"/>
    </source>
</evidence>
<dbReference type="CDD" id="cd07197">
    <property type="entry name" value="nitrilase"/>
    <property type="match status" value="1"/>
</dbReference>
<keyword evidence="1" id="KW-0378">Hydrolase</keyword>
<dbReference type="GO" id="GO:0016811">
    <property type="term" value="F:hydrolase activity, acting on carbon-nitrogen (but not peptide) bonds, in linear amides"/>
    <property type="evidence" value="ECO:0007669"/>
    <property type="project" value="TreeGrafter"/>
</dbReference>
<evidence type="ECO:0000313" key="4">
    <source>
        <dbReference type="Proteomes" id="UP000177230"/>
    </source>
</evidence>